<dbReference type="InterPro" id="IPR044607">
    <property type="entry name" value="RKD-like"/>
</dbReference>
<evidence type="ECO:0000313" key="9">
    <source>
        <dbReference type="EMBL" id="CAK9313197.1"/>
    </source>
</evidence>
<evidence type="ECO:0000259" key="8">
    <source>
        <dbReference type="PROSITE" id="PS51519"/>
    </source>
</evidence>
<dbReference type="Proteomes" id="UP001642487">
    <property type="component" value="Chromosome 11"/>
</dbReference>
<evidence type="ECO:0000256" key="3">
    <source>
        <dbReference type="ARBA" id="ARBA00023054"/>
    </source>
</evidence>
<evidence type="ECO:0000256" key="4">
    <source>
        <dbReference type="ARBA" id="ARBA00023125"/>
    </source>
</evidence>
<dbReference type="EMBL" id="OZ021745">
    <property type="protein sequence ID" value="CAK9313197.1"/>
    <property type="molecule type" value="Genomic_DNA"/>
</dbReference>
<keyword evidence="2" id="KW-0805">Transcription regulation</keyword>
<evidence type="ECO:0000313" key="10">
    <source>
        <dbReference type="Proteomes" id="UP001642487"/>
    </source>
</evidence>
<feature type="region of interest" description="Disordered" evidence="7">
    <location>
        <begin position="234"/>
        <end position="275"/>
    </location>
</feature>
<keyword evidence="3" id="KW-0175">Coiled coil</keyword>
<keyword evidence="6" id="KW-0539">Nucleus</keyword>
<keyword evidence="5" id="KW-0804">Transcription</keyword>
<feature type="domain" description="RWP-RK" evidence="8">
    <location>
        <begin position="265"/>
        <end position="345"/>
    </location>
</feature>
<sequence>MAALFDEVEEDPYESSINANILNFANDQNPTLEDLQSTAEKPVGAVARGSGSGFENMGMVELLTHFSFGSRQYDSEAGPSNFDGEGGSTNCNLEEDEDDNMQIPSEVESKLLPIWPVTPRPFLCSCCQVLREFLHTNGVNSRKLEIHGRLGMICHAILEHKPIVNVDNICPQYQMFDFCEKSCEEIKQFLLQYCLKQILEDYNMIPDPMSNFYDALCVGIDWFENLNTDGFFQLSPDNSEDDDTEQSIPELQNEPPEQTEQPPKRPSLAAQRQRTGRMTVNDVWEYLHLPISEASKKLNVCNTVLKKICRRSGLSRWPYRKIRSYERRIAALRATVNSSYGDARIRAEAEIERVQKELADFCARIRI</sequence>
<evidence type="ECO:0000256" key="2">
    <source>
        <dbReference type="ARBA" id="ARBA00023015"/>
    </source>
</evidence>
<dbReference type="PANTHER" id="PTHR46373">
    <property type="entry name" value="PROTEIN RKD4"/>
    <property type="match status" value="1"/>
</dbReference>
<evidence type="ECO:0000256" key="7">
    <source>
        <dbReference type="SAM" id="MobiDB-lite"/>
    </source>
</evidence>
<dbReference type="Pfam" id="PF02042">
    <property type="entry name" value="RWP-RK"/>
    <property type="match status" value="1"/>
</dbReference>
<evidence type="ECO:0000256" key="1">
    <source>
        <dbReference type="ARBA" id="ARBA00004049"/>
    </source>
</evidence>
<protein>
    <recommendedName>
        <fullName evidence="8">RWP-RK domain-containing protein</fullName>
    </recommendedName>
</protein>
<accession>A0ABP0XZP5</accession>
<name>A0ABP0XZP5_9ROSI</name>
<keyword evidence="10" id="KW-1185">Reference proteome</keyword>
<dbReference type="PANTHER" id="PTHR46373:SF5">
    <property type="entry name" value="RWP-RK DOMAIN PROTEIN"/>
    <property type="match status" value="1"/>
</dbReference>
<proteinExistence type="predicted"/>
<gene>
    <name evidence="9" type="ORF">CITCOLO1_LOCUS4909</name>
</gene>
<keyword evidence="4" id="KW-0238">DNA-binding</keyword>
<comment type="function">
    <text evidence="1">Putative transcription factor.</text>
</comment>
<feature type="compositionally biased region" description="Low complexity" evidence="7">
    <location>
        <begin position="249"/>
        <end position="261"/>
    </location>
</feature>
<dbReference type="InterPro" id="IPR003035">
    <property type="entry name" value="RWP-RK_dom"/>
</dbReference>
<organism evidence="9 10">
    <name type="scientific">Citrullus colocynthis</name>
    <name type="common">colocynth</name>
    <dbReference type="NCBI Taxonomy" id="252529"/>
    <lineage>
        <taxon>Eukaryota</taxon>
        <taxon>Viridiplantae</taxon>
        <taxon>Streptophyta</taxon>
        <taxon>Embryophyta</taxon>
        <taxon>Tracheophyta</taxon>
        <taxon>Spermatophyta</taxon>
        <taxon>Magnoliopsida</taxon>
        <taxon>eudicotyledons</taxon>
        <taxon>Gunneridae</taxon>
        <taxon>Pentapetalae</taxon>
        <taxon>rosids</taxon>
        <taxon>fabids</taxon>
        <taxon>Cucurbitales</taxon>
        <taxon>Cucurbitaceae</taxon>
        <taxon>Benincaseae</taxon>
        <taxon>Citrullus</taxon>
    </lineage>
</organism>
<reference evidence="9 10" key="1">
    <citation type="submission" date="2024-03" db="EMBL/GenBank/DDBJ databases">
        <authorList>
            <person name="Gkanogiannis A."/>
            <person name="Becerra Lopez-Lavalle L."/>
        </authorList>
    </citation>
    <scope>NUCLEOTIDE SEQUENCE [LARGE SCALE GENOMIC DNA]</scope>
</reference>
<dbReference type="PROSITE" id="PS51519">
    <property type="entry name" value="RWP_RK"/>
    <property type="match status" value="1"/>
</dbReference>
<evidence type="ECO:0000256" key="6">
    <source>
        <dbReference type="ARBA" id="ARBA00023242"/>
    </source>
</evidence>
<evidence type="ECO:0000256" key="5">
    <source>
        <dbReference type="ARBA" id="ARBA00023163"/>
    </source>
</evidence>